<keyword evidence="8" id="KW-0732">Signal</keyword>
<dbReference type="Proteomes" id="UP000612746">
    <property type="component" value="Unassembled WGS sequence"/>
</dbReference>
<keyword evidence="5" id="KW-0378">Hydrolase</keyword>
<dbReference type="InterPro" id="IPR008753">
    <property type="entry name" value="Peptidase_M13_N"/>
</dbReference>
<dbReference type="OrthoDB" id="6475849at2759"/>
<evidence type="ECO:0000256" key="8">
    <source>
        <dbReference type="SAM" id="SignalP"/>
    </source>
</evidence>
<dbReference type="GO" id="GO:0004222">
    <property type="term" value="F:metalloendopeptidase activity"/>
    <property type="evidence" value="ECO:0007669"/>
    <property type="project" value="InterPro"/>
</dbReference>
<evidence type="ECO:0000256" key="5">
    <source>
        <dbReference type="ARBA" id="ARBA00022801"/>
    </source>
</evidence>
<feature type="signal peptide" evidence="8">
    <location>
        <begin position="1"/>
        <end position="24"/>
    </location>
</feature>
<keyword evidence="6" id="KW-0862">Zinc</keyword>
<dbReference type="GO" id="GO:0016485">
    <property type="term" value="P:protein processing"/>
    <property type="evidence" value="ECO:0007669"/>
    <property type="project" value="TreeGrafter"/>
</dbReference>
<dbReference type="InterPro" id="IPR042089">
    <property type="entry name" value="Peptidase_M13_dom_2"/>
</dbReference>
<evidence type="ECO:0000256" key="2">
    <source>
        <dbReference type="ARBA" id="ARBA00007357"/>
    </source>
</evidence>
<evidence type="ECO:0000313" key="11">
    <source>
        <dbReference type="EMBL" id="KAG2184265.1"/>
    </source>
</evidence>
<evidence type="ECO:0000256" key="7">
    <source>
        <dbReference type="ARBA" id="ARBA00023049"/>
    </source>
</evidence>
<evidence type="ECO:0000259" key="9">
    <source>
        <dbReference type="Pfam" id="PF01431"/>
    </source>
</evidence>
<dbReference type="InterPro" id="IPR000718">
    <property type="entry name" value="Peptidase_M13"/>
</dbReference>
<evidence type="ECO:0000256" key="1">
    <source>
        <dbReference type="ARBA" id="ARBA00001947"/>
    </source>
</evidence>
<keyword evidence="4" id="KW-0479">Metal-binding</keyword>
<feature type="chain" id="PRO_5034558787" description="Endothelin-converting enzyme 1" evidence="8">
    <location>
        <begin position="25"/>
        <end position="723"/>
    </location>
</feature>
<dbReference type="Gene3D" id="1.10.1380.10">
    <property type="entry name" value="Neutral endopeptidase , domain2"/>
    <property type="match status" value="1"/>
</dbReference>
<comment type="caution">
    <text evidence="11">The sequence shown here is derived from an EMBL/GenBank/DDBJ whole genome shotgun (WGS) entry which is preliminary data.</text>
</comment>
<keyword evidence="7" id="KW-0482">Metalloprotease</keyword>
<name>A0A8H7UIE6_9FUNG</name>
<reference evidence="11" key="1">
    <citation type="submission" date="2020-12" db="EMBL/GenBank/DDBJ databases">
        <title>Metabolic potential, ecology and presence of endohyphal bacteria is reflected in genomic diversity of Mucoromycotina.</title>
        <authorList>
            <person name="Muszewska A."/>
            <person name="Okrasinska A."/>
            <person name="Steczkiewicz K."/>
            <person name="Drgas O."/>
            <person name="Orlowska M."/>
            <person name="Perlinska-Lenart U."/>
            <person name="Aleksandrzak-Piekarczyk T."/>
            <person name="Szatraj K."/>
            <person name="Zielenkiewicz U."/>
            <person name="Pilsyk S."/>
            <person name="Malc E."/>
            <person name="Mieczkowski P."/>
            <person name="Kruszewska J.S."/>
            <person name="Biernat P."/>
            <person name="Pawlowska J."/>
        </authorList>
    </citation>
    <scope>NUCLEOTIDE SEQUENCE</scope>
    <source>
        <strain evidence="11">WA0000051536</strain>
    </source>
</reference>
<dbReference type="GO" id="GO:0005886">
    <property type="term" value="C:plasma membrane"/>
    <property type="evidence" value="ECO:0007669"/>
    <property type="project" value="TreeGrafter"/>
</dbReference>
<evidence type="ECO:0000256" key="4">
    <source>
        <dbReference type="ARBA" id="ARBA00022723"/>
    </source>
</evidence>
<dbReference type="Gene3D" id="3.40.390.10">
    <property type="entry name" value="Collagenase (Catalytic Domain)"/>
    <property type="match status" value="1"/>
</dbReference>
<dbReference type="GO" id="GO:0046872">
    <property type="term" value="F:metal ion binding"/>
    <property type="evidence" value="ECO:0007669"/>
    <property type="project" value="UniProtKB-KW"/>
</dbReference>
<dbReference type="SUPFAM" id="SSF55486">
    <property type="entry name" value="Metalloproteases ('zincins'), catalytic domain"/>
    <property type="match status" value="1"/>
</dbReference>
<dbReference type="PANTHER" id="PTHR11733">
    <property type="entry name" value="ZINC METALLOPROTEASE FAMILY M13 NEPRILYSIN-RELATED"/>
    <property type="match status" value="1"/>
</dbReference>
<protein>
    <recommendedName>
        <fullName evidence="13">Endothelin-converting enzyme 1</fullName>
    </recommendedName>
</protein>
<dbReference type="Pfam" id="PF05649">
    <property type="entry name" value="Peptidase_M13_N"/>
    <property type="match status" value="1"/>
</dbReference>
<dbReference type="Pfam" id="PF01431">
    <property type="entry name" value="Peptidase_M13"/>
    <property type="match status" value="1"/>
</dbReference>
<feature type="domain" description="Peptidase M13 C-terminal" evidence="9">
    <location>
        <begin position="509"/>
        <end position="722"/>
    </location>
</feature>
<evidence type="ECO:0008006" key="13">
    <source>
        <dbReference type="Google" id="ProtNLM"/>
    </source>
</evidence>
<dbReference type="PROSITE" id="PS51885">
    <property type="entry name" value="NEPRILYSIN"/>
    <property type="match status" value="1"/>
</dbReference>
<evidence type="ECO:0000256" key="6">
    <source>
        <dbReference type="ARBA" id="ARBA00022833"/>
    </source>
</evidence>
<dbReference type="EMBL" id="JAEPRA010000006">
    <property type="protein sequence ID" value="KAG2184265.1"/>
    <property type="molecule type" value="Genomic_DNA"/>
</dbReference>
<dbReference type="AlphaFoldDB" id="A0A8H7UIE6"/>
<organism evidence="11 12">
    <name type="scientific">Umbelopsis vinacea</name>
    <dbReference type="NCBI Taxonomy" id="44442"/>
    <lineage>
        <taxon>Eukaryota</taxon>
        <taxon>Fungi</taxon>
        <taxon>Fungi incertae sedis</taxon>
        <taxon>Mucoromycota</taxon>
        <taxon>Mucoromycotina</taxon>
        <taxon>Umbelopsidomycetes</taxon>
        <taxon>Umbelopsidales</taxon>
        <taxon>Umbelopsidaceae</taxon>
        <taxon>Umbelopsis</taxon>
    </lineage>
</organism>
<accession>A0A8H7UIE6</accession>
<dbReference type="InterPro" id="IPR018497">
    <property type="entry name" value="Peptidase_M13_C"/>
</dbReference>
<dbReference type="PANTHER" id="PTHR11733:SF167">
    <property type="entry name" value="FI17812P1-RELATED"/>
    <property type="match status" value="1"/>
</dbReference>
<keyword evidence="3" id="KW-0645">Protease</keyword>
<evidence type="ECO:0000313" key="12">
    <source>
        <dbReference type="Proteomes" id="UP000612746"/>
    </source>
</evidence>
<dbReference type="PRINTS" id="PR00786">
    <property type="entry name" value="NEPRILYSIN"/>
</dbReference>
<sequence>MITAIPSLLLLAGLSQCLPTSCQSQQCLSTAASILGSIDTRTDPCQDFYQFSCGAWSKIHEIPDNQLEIGAFEALSRGNSESLRKMLENGYNDLKLQNASNGVPGNQVHTDEKIFNKAKNYYESCHNEPLIESRGSTPLHPLLETLGNIFEENREDVRAAVTKGIAYLIQFGTTPLFTFAAHSEMSHPETYGVYVLQSGLTLATKERYNDSSVLEAYEKAASETWHKISGNVQLPGVNSENDMYHAVERAVDFEKQLSLISNSSQELSNPVTIYNPVTVTKLNEMAPMIDWDLLISLLRQNEHPIDSLVVTSPSYIQQMSTLIAETDIMTIQYHFMNTLILSVVGALSSDLSTPLKNMTLHVSGGKVLPSRQELCIQNTNMVLGQIVGRFYVLTKFSQAAKDSMDIMVNSLRKSLEQSIMQLEFFDDVTRTVALDKLHKIVQKIGYGTSSPDVMSPASLDAYYQSVTAMPELFFENYISYRQWSARKTWKLHGQKVDKQVWQLHPYQVNAYYNPLANEIVFPAGILQPPFYNVLNSENLNFGGIGAVIGHELTHGFDTSGRLFDGDGKIRSWWTKETERKYLERAQCFIDQYSNFTINGPGNTSLHLKGDFESGEILADNGGLQISYNAWQNSLKDSKRTGIKYQNLETIGGYTAEQLFFIGFGQVWCSKVRPEYTAMRMINDPHPPPQWRVNGAIQNSIEFAKAFNCPTGTSMNPEKKCRVW</sequence>
<evidence type="ECO:0000256" key="3">
    <source>
        <dbReference type="ARBA" id="ARBA00022670"/>
    </source>
</evidence>
<evidence type="ECO:0000259" key="10">
    <source>
        <dbReference type="Pfam" id="PF05649"/>
    </source>
</evidence>
<gene>
    <name evidence="11" type="ORF">INT44_009280</name>
</gene>
<feature type="domain" description="Peptidase M13 N-terminal" evidence="10">
    <location>
        <begin position="44"/>
        <end position="446"/>
    </location>
</feature>
<proteinExistence type="inferred from homology"/>
<dbReference type="CDD" id="cd08662">
    <property type="entry name" value="M13"/>
    <property type="match status" value="1"/>
</dbReference>
<comment type="cofactor">
    <cofactor evidence="1">
        <name>Zn(2+)</name>
        <dbReference type="ChEBI" id="CHEBI:29105"/>
    </cofactor>
</comment>
<dbReference type="InterPro" id="IPR024079">
    <property type="entry name" value="MetalloPept_cat_dom_sf"/>
</dbReference>
<keyword evidence="12" id="KW-1185">Reference proteome</keyword>
<comment type="similarity">
    <text evidence="2">Belongs to the peptidase M13 family.</text>
</comment>